<accession>A0ABU2T9T5</accession>
<dbReference type="PROSITE" id="PS50949">
    <property type="entry name" value="HTH_GNTR"/>
    <property type="match status" value="1"/>
</dbReference>
<gene>
    <name evidence="8" type="ORF">RM550_18540</name>
</gene>
<evidence type="ECO:0000259" key="7">
    <source>
        <dbReference type="PROSITE" id="PS50949"/>
    </source>
</evidence>
<dbReference type="InterPro" id="IPR004839">
    <property type="entry name" value="Aminotransferase_I/II_large"/>
</dbReference>
<evidence type="ECO:0000313" key="9">
    <source>
        <dbReference type="Proteomes" id="UP001180551"/>
    </source>
</evidence>
<feature type="domain" description="HTH gntR-type" evidence="7">
    <location>
        <begin position="56"/>
        <end position="124"/>
    </location>
</feature>
<dbReference type="PANTHER" id="PTHR46577">
    <property type="entry name" value="HTH-TYPE TRANSCRIPTIONAL REGULATORY PROTEIN GABR"/>
    <property type="match status" value="1"/>
</dbReference>
<dbReference type="Gene3D" id="1.10.10.10">
    <property type="entry name" value="Winged helix-like DNA-binding domain superfamily/Winged helix DNA-binding domain"/>
    <property type="match status" value="1"/>
</dbReference>
<comment type="caution">
    <text evidence="8">The sequence shown here is derived from an EMBL/GenBank/DDBJ whole genome shotgun (WGS) entry which is preliminary data.</text>
</comment>
<dbReference type="InterPro" id="IPR000524">
    <property type="entry name" value="Tscrpt_reg_HTH_GntR"/>
</dbReference>
<dbReference type="InterPro" id="IPR036388">
    <property type="entry name" value="WH-like_DNA-bd_sf"/>
</dbReference>
<evidence type="ECO:0000313" key="8">
    <source>
        <dbReference type="EMBL" id="MDT0457712.1"/>
    </source>
</evidence>
<dbReference type="GO" id="GO:0008483">
    <property type="term" value="F:transaminase activity"/>
    <property type="evidence" value="ECO:0007669"/>
    <property type="project" value="UniProtKB-KW"/>
</dbReference>
<feature type="region of interest" description="Disordered" evidence="6">
    <location>
        <begin position="1"/>
        <end position="44"/>
    </location>
</feature>
<dbReference type="EMBL" id="JAVRFE010000023">
    <property type="protein sequence ID" value="MDT0457712.1"/>
    <property type="molecule type" value="Genomic_DNA"/>
</dbReference>
<organism evidence="8 9">
    <name type="scientific">Streptomyces mooreae</name>
    <dbReference type="NCBI Taxonomy" id="3075523"/>
    <lineage>
        <taxon>Bacteria</taxon>
        <taxon>Bacillati</taxon>
        <taxon>Actinomycetota</taxon>
        <taxon>Actinomycetes</taxon>
        <taxon>Kitasatosporales</taxon>
        <taxon>Streptomycetaceae</taxon>
        <taxon>Streptomyces</taxon>
    </lineage>
</organism>
<keyword evidence="9" id="KW-1185">Reference proteome</keyword>
<proteinExistence type="inferred from homology"/>
<sequence>MHRSKERPTDRSITPPAPPAPPTPPAPPAPPISSAPSGSSGSSDFLQLNIAEAPAGRRSDWLARELRRAIADGRLPVGSRLPATRVLAAELRVSRGVITEAYQRLTEDGQLAGRRRGGTVVVAAPVTATARAAGAAPSARRAVTPFAAPPGPEIFDELRTAPARIDLSPGVPDLSAFPRTSWLRAERAVLAGLASAELGYGDPRGTPALRLAVANWLARSRGIRADPDDVLIVSGTAQALGLIAQVLHRDGIREIAVEDPGSLGAQQHLRHWQQATPPVPVDEYGIRVDALRASGARAVLLTPAHQFPTGVVLDGGRRRELMRWAADGGLIIEDDYDAEHRYDRAPAPALRSLLADQVCYAGSISKLLAPALRVGWVLAPPRYRTALVDAKRFADLGNAALPQLVLARLMESGELERRLRLLRRRHRQRRDAMIAAIRAQLPGARVHGAAAGLHLTITFAPGVCRGSDTDLATAALARGVKVQPLSWHRQLPAAPGLVLGYAARTPGEITEGVAVLGEALTGG</sequence>
<keyword evidence="4" id="KW-0238">DNA-binding</keyword>
<dbReference type="CDD" id="cd07377">
    <property type="entry name" value="WHTH_GntR"/>
    <property type="match status" value="1"/>
</dbReference>
<keyword evidence="3" id="KW-0805">Transcription regulation</keyword>
<dbReference type="InterPro" id="IPR015421">
    <property type="entry name" value="PyrdxlP-dep_Trfase_major"/>
</dbReference>
<keyword evidence="5" id="KW-0804">Transcription</keyword>
<dbReference type="Pfam" id="PF00155">
    <property type="entry name" value="Aminotran_1_2"/>
    <property type="match status" value="1"/>
</dbReference>
<dbReference type="PANTHER" id="PTHR46577:SF1">
    <property type="entry name" value="HTH-TYPE TRANSCRIPTIONAL REGULATORY PROTEIN GABR"/>
    <property type="match status" value="1"/>
</dbReference>
<dbReference type="SUPFAM" id="SSF53383">
    <property type="entry name" value="PLP-dependent transferases"/>
    <property type="match status" value="1"/>
</dbReference>
<dbReference type="CDD" id="cd00609">
    <property type="entry name" value="AAT_like"/>
    <property type="match status" value="1"/>
</dbReference>
<dbReference type="SMART" id="SM00345">
    <property type="entry name" value="HTH_GNTR"/>
    <property type="match status" value="1"/>
</dbReference>
<dbReference type="Proteomes" id="UP001180551">
    <property type="component" value="Unassembled WGS sequence"/>
</dbReference>
<feature type="compositionally biased region" description="Basic and acidic residues" evidence="6">
    <location>
        <begin position="1"/>
        <end position="10"/>
    </location>
</feature>
<reference evidence="8" key="1">
    <citation type="submission" date="2024-05" db="EMBL/GenBank/DDBJ databases">
        <title>30 novel species of actinomycetes from the DSMZ collection.</title>
        <authorList>
            <person name="Nouioui I."/>
        </authorList>
    </citation>
    <scope>NUCLEOTIDE SEQUENCE</scope>
    <source>
        <strain evidence="8">DSM 41527</strain>
    </source>
</reference>
<evidence type="ECO:0000256" key="1">
    <source>
        <dbReference type="ARBA" id="ARBA00005384"/>
    </source>
</evidence>
<comment type="similarity">
    <text evidence="1">In the C-terminal section; belongs to the class-I pyridoxal-phosphate-dependent aminotransferase family.</text>
</comment>
<keyword evidence="8" id="KW-0808">Transferase</keyword>
<dbReference type="InterPro" id="IPR036390">
    <property type="entry name" value="WH_DNA-bd_sf"/>
</dbReference>
<evidence type="ECO:0000256" key="4">
    <source>
        <dbReference type="ARBA" id="ARBA00023125"/>
    </source>
</evidence>
<feature type="compositionally biased region" description="Low complexity" evidence="6">
    <location>
        <begin position="34"/>
        <end position="43"/>
    </location>
</feature>
<evidence type="ECO:0000256" key="3">
    <source>
        <dbReference type="ARBA" id="ARBA00023015"/>
    </source>
</evidence>
<feature type="compositionally biased region" description="Pro residues" evidence="6">
    <location>
        <begin position="15"/>
        <end position="33"/>
    </location>
</feature>
<dbReference type="RefSeq" id="WP_311624831.1">
    <property type="nucleotide sequence ID" value="NZ_JAVRFE010000023.1"/>
</dbReference>
<evidence type="ECO:0000256" key="6">
    <source>
        <dbReference type="SAM" id="MobiDB-lite"/>
    </source>
</evidence>
<dbReference type="SUPFAM" id="SSF46785">
    <property type="entry name" value="Winged helix' DNA-binding domain"/>
    <property type="match status" value="1"/>
</dbReference>
<dbReference type="InterPro" id="IPR051446">
    <property type="entry name" value="HTH_trans_reg/aminotransferase"/>
</dbReference>
<keyword evidence="8" id="KW-0032">Aminotransferase</keyword>
<dbReference type="Pfam" id="PF00392">
    <property type="entry name" value="GntR"/>
    <property type="match status" value="1"/>
</dbReference>
<dbReference type="Gene3D" id="3.40.640.10">
    <property type="entry name" value="Type I PLP-dependent aspartate aminotransferase-like (Major domain)"/>
    <property type="match status" value="1"/>
</dbReference>
<evidence type="ECO:0000256" key="2">
    <source>
        <dbReference type="ARBA" id="ARBA00022898"/>
    </source>
</evidence>
<protein>
    <submittedName>
        <fullName evidence="8">PLP-dependent aminotransferase family protein</fullName>
    </submittedName>
</protein>
<name>A0ABU2T9T5_9ACTN</name>
<dbReference type="InterPro" id="IPR015424">
    <property type="entry name" value="PyrdxlP-dep_Trfase"/>
</dbReference>
<evidence type="ECO:0000256" key="5">
    <source>
        <dbReference type="ARBA" id="ARBA00023163"/>
    </source>
</evidence>
<keyword evidence="2" id="KW-0663">Pyridoxal phosphate</keyword>